<evidence type="ECO:0000256" key="10">
    <source>
        <dbReference type="RuleBase" id="RU351113"/>
    </source>
</evidence>
<sequence>MNLEKFVNQYLRATRVYGMIFGTWPFQKQTQRIVGFIVVHIVLALAMITQIGRVVVYYSTRTVMEQIPFLMVATTSYVKYSNYLINASKFKRLINSLLVDRLTVGMQEEEKRIMKEYADRGKFYIFIYTLNIYFCTLVFFLLPFLPALINIVQPLNESRPRLQIYPGYYFIENENDYYYPIMLYTNISMLSAMGIFLATDTVLVFVVQHACGLLAIAGHRFKCSLDATISPTDCSKIDNQELYRNVCYAISIHERAHAYINEIENTYAMNLFVQVGMVVLAFTMTLLKVASVTFSLETYQYYGFVITQVVHMYFLTVQGQLVIDMHENIYRAGYEAFWYNGDVKVQALFLLVMRRNLTPPLLTAGGLIQLNLDSFAEILKASVSYFTVLKSV</sequence>
<dbReference type="Pfam" id="PF02949">
    <property type="entry name" value="7tm_6"/>
    <property type="match status" value="1"/>
</dbReference>
<dbReference type="PANTHER" id="PTHR21137:SF35">
    <property type="entry name" value="ODORANT RECEPTOR 19A-RELATED"/>
    <property type="match status" value="1"/>
</dbReference>
<feature type="transmembrane region" description="Helical" evidence="10">
    <location>
        <begin position="299"/>
        <end position="317"/>
    </location>
</feature>
<evidence type="ECO:0000256" key="4">
    <source>
        <dbReference type="ARBA" id="ARBA00022692"/>
    </source>
</evidence>
<reference evidence="11 12" key="1">
    <citation type="submission" date="2024-08" db="EMBL/GenBank/DDBJ databases">
        <authorList>
            <person name="Will J Nash"/>
            <person name="Angela Man"/>
            <person name="Seanna McTaggart"/>
            <person name="Kendall Baker"/>
            <person name="Tom Barker"/>
            <person name="Leah Catchpole"/>
            <person name="Alex Durrant"/>
            <person name="Karim Gharbi"/>
            <person name="Naomi Irish"/>
            <person name="Gemy Kaithakottil"/>
            <person name="Debby Ku"/>
            <person name="Aaliyah Providence"/>
            <person name="Felix Shaw"/>
            <person name="David Swarbreck"/>
            <person name="Chris Watkins"/>
            <person name="Ann M. McCartney"/>
            <person name="Giulio Formenti"/>
            <person name="Alice Mouton"/>
            <person name="Noel Vella"/>
            <person name="Bjorn M von Reumont"/>
            <person name="Adriana Vella"/>
            <person name="Wilfried Haerty"/>
        </authorList>
    </citation>
    <scope>NUCLEOTIDE SEQUENCE [LARGE SCALE GENOMIC DNA]</scope>
</reference>
<organism evidence="11 12">
    <name type="scientific">Xylocopa violacea</name>
    <name type="common">Violet carpenter bee</name>
    <name type="synonym">Apis violacea</name>
    <dbReference type="NCBI Taxonomy" id="135666"/>
    <lineage>
        <taxon>Eukaryota</taxon>
        <taxon>Metazoa</taxon>
        <taxon>Ecdysozoa</taxon>
        <taxon>Arthropoda</taxon>
        <taxon>Hexapoda</taxon>
        <taxon>Insecta</taxon>
        <taxon>Pterygota</taxon>
        <taxon>Neoptera</taxon>
        <taxon>Endopterygota</taxon>
        <taxon>Hymenoptera</taxon>
        <taxon>Apocrita</taxon>
        <taxon>Aculeata</taxon>
        <taxon>Apoidea</taxon>
        <taxon>Anthophila</taxon>
        <taxon>Apidae</taxon>
        <taxon>Xylocopa</taxon>
        <taxon>Xylocopa</taxon>
    </lineage>
</organism>
<dbReference type="Proteomes" id="UP001642520">
    <property type="component" value="Unassembled WGS sequence"/>
</dbReference>
<name>A0ABP1PGD6_XYLVO</name>
<keyword evidence="9 10" id="KW-0807">Transducer</keyword>
<keyword evidence="6 10" id="KW-1133">Transmembrane helix</keyword>
<keyword evidence="12" id="KW-1185">Reference proteome</keyword>
<comment type="similarity">
    <text evidence="10">Belongs to the insect chemoreceptor superfamily. Heteromeric odorant receptor channel (TC 1.A.69) family.</text>
</comment>
<comment type="caution">
    <text evidence="10">Lacks conserved residue(s) required for the propagation of feature annotation.</text>
</comment>
<feature type="transmembrane region" description="Helical" evidence="10">
    <location>
        <begin position="33"/>
        <end position="56"/>
    </location>
</feature>
<evidence type="ECO:0000256" key="7">
    <source>
        <dbReference type="ARBA" id="ARBA00023136"/>
    </source>
</evidence>
<feature type="transmembrane region" description="Helical" evidence="10">
    <location>
        <begin position="177"/>
        <end position="198"/>
    </location>
</feature>
<evidence type="ECO:0000256" key="8">
    <source>
        <dbReference type="ARBA" id="ARBA00023170"/>
    </source>
</evidence>
<evidence type="ECO:0000313" key="11">
    <source>
        <dbReference type="EMBL" id="CAL7951962.1"/>
    </source>
</evidence>
<evidence type="ECO:0000256" key="5">
    <source>
        <dbReference type="ARBA" id="ARBA00022725"/>
    </source>
</evidence>
<gene>
    <name evidence="11" type="ORF">XYLVIOL_LOCUS10806</name>
</gene>
<comment type="caution">
    <text evidence="11">The sequence shown here is derived from an EMBL/GenBank/DDBJ whole genome shotgun (WGS) entry which is preliminary data.</text>
</comment>
<dbReference type="PANTHER" id="PTHR21137">
    <property type="entry name" value="ODORANT RECEPTOR"/>
    <property type="match status" value="1"/>
</dbReference>
<keyword evidence="5 10" id="KW-0552">Olfaction</keyword>
<evidence type="ECO:0000256" key="6">
    <source>
        <dbReference type="ARBA" id="ARBA00022989"/>
    </source>
</evidence>
<dbReference type="InterPro" id="IPR004117">
    <property type="entry name" value="7tm6_olfct_rcpt"/>
</dbReference>
<dbReference type="EMBL" id="CAXAJV020001301">
    <property type="protein sequence ID" value="CAL7951962.1"/>
    <property type="molecule type" value="Genomic_DNA"/>
</dbReference>
<protein>
    <recommendedName>
        <fullName evidence="10">Odorant receptor</fullName>
    </recommendedName>
</protein>
<accession>A0ABP1PGD6</accession>
<keyword evidence="2" id="KW-1003">Cell membrane</keyword>
<comment type="subcellular location">
    <subcellularLocation>
        <location evidence="1 10">Cell membrane</location>
        <topology evidence="1 10">Multi-pass membrane protein</topology>
    </subcellularLocation>
</comment>
<keyword evidence="3 10" id="KW-0716">Sensory transduction</keyword>
<evidence type="ECO:0000256" key="1">
    <source>
        <dbReference type="ARBA" id="ARBA00004651"/>
    </source>
</evidence>
<evidence type="ECO:0000256" key="2">
    <source>
        <dbReference type="ARBA" id="ARBA00022475"/>
    </source>
</evidence>
<evidence type="ECO:0000256" key="3">
    <source>
        <dbReference type="ARBA" id="ARBA00022606"/>
    </source>
</evidence>
<feature type="transmembrane region" description="Helical" evidence="10">
    <location>
        <begin position="267"/>
        <end position="287"/>
    </location>
</feature>
<feature type="transmembrane region" description="Helical" evidence="10">
    <location>
        <begin position="123"/>
        <end position="149"/>
    </location>
</feature>
<keyword evidence="4 10" id="KW-0812">Transmembrane</keyword>
<evidence type="ECO:0000313" key="12">
    <source>
        <dbReference type="Proteomes" id="UP001642520"/>
    </source>
</evidence>
<evidence type="ECO:0000256" key="9">
    <source>
        <dbReference type="ARBA" id="ARBA00023224"/>
    </source>
</evidence>
<proteinExistence type="inferred from homology"/>
<keyword evidence="7 10" id="KW-0472">Membrane</keyword>
<keyword evidence="8 10" id="KW-0675">Receptor</keyword>